<feature type="transmembrane region" description="Helical" evidence="7">
    <location>
        <begin position="350"/>
        <end position="371"/>
    </location>
</feature>
<gene>
    <name evidence="9" type="ORF">J2Z70_006613</name>
</gene>
<name>A0ABS4P250_9BACL</name>
<evidence type="ECO:0000256" key="2">
    <source>
        <dbReference type="ARBA" id="ARBA00022448"/>
    </source>
</evidence>
<comment type="caution">
    <text evidence="9">The sequence shown here is derived from an EMBL/GenBank/DDBJ whole genome shotgun (WGS) entry which is preliminary data.</text>
</comment>
<evidence type="ECO:0000313" key="9">
    <source>
        <dbReference type="EMBL" id="MBP2116383.1"/>
    </source>
</evidence>
<accession>A0ABS4P250</accession>
<dbReference type="Proteomes" id="UP000773462">
    <property type="component" value="Unassembled WGS sequence"/>
</dbReference>
<feature type="domain" description="Major facilitator superfamily (MFS) profile" evidence="8">
    <location>
        <begin position="221"/>
        <end position="418"/>
    </location>
</feature>
<evidence type="ECO:0000259" key="8">
    <source>
        <dbReference type="PROSITE" id="PS50850"/>
    </source>
</evidence>
<feature type="transmembrane region" description="Helical" evidence="7">
    <location>
        <begin position="225"/>
        <end position="246"/>
    </location>
</feature>
<keyword evidence="2" id="KW-0813">Transport</keyword>
<feature type="transmembrane region" description="Helical" evidence="7">
    <location>
        <begin position="318"/>
        <end position="338"/>
    </location>
</feature>
<keyword evidence="4 7" id="KW-0812">Transmembrane</keyword>
<dbReference type="SUPFAM" id="SSF103473">
    <property type="entry name" value="MFS general substrate transporter"/>
    <property type="match status" value="1"/>
</dbReference>
<sequence length="418" mass="45857">MWSMLKNGVFRRLWCTQTLSSVGDEIRNWAILFWVFAEADQAVFYRTALLFAQMLPVFIMAPLAGTWVDRRKPKKVLQATLVIRAAMSFVLAGLIWMEQVPLLLVMLAFTCTVQQFFQPAISKLTVTAVDNEDYGTASSSVKTVDTLISLAGPAIGAFVYQWWGASTSLIVDGFCFIAGSLFILSLKVSPAPLAAPSDSGPATSFWVDVLEGFRYIFASALTKRLFIMLAVMGACTGAINLLNIYFVVKELHLDQNYLAWASTAGGIGMFAGALGLNLLGAKFKNYVRINIWGAAVMTLGLLLLTLSFGSWSMLLSRVIIGIGISLLSITLSTLLMTYVPENLLGRVGSVFEGGPLATNMLSYLFYGWLYVYTGARLIFGISTMLFFMAFLLALSLQSVLSPARRVRAEQQEFISPSQ</sequence>
<evidence type="ECO:0000256" key="6">
    <source>
        <dbReference type="ARBA" id="ARBA00023136"/>
    </source>
</evidence>
<comment type="subcellular location">
    <subcellularLocation>
        <location evidence="1">Cell membrane</location>
        <topology evidence="1">Multi-pass membrane protein</topology>
    </subcellularLocation>
</comment>
<proteinExistence type="predicted"/>
<evidence type="ECO:0000256" key="3">
    <source>
        <dbReference type="ARBA" id="ARBA00022475"/>
    </source>
</evidence>
<evidence type="ECO:0000256" key="5">
    <source>
        <dbReference type="ARBA" id="ARBA00022989"/>
    </source>
</evidence>
<dbReference type="CDD" id="cd06173">
    <property type="entry name" value="MFS_MefA_like"/>
    <property type="match status" value="1"/>
</dbReference>
<keyword evidence="10" id="KW-1185">Reference proteome</keyword>
<reference evidence="9 10" key="1">
    <citation type="submission" date="2021-03" db="EMBL/GenBank/DDBJ databases">
        <title>Genomic Encyclopedia of Type Strains, Phase IV (KMG-IV): sequencing the most valuable type-strain genomes for metagenomic binning, comparative biology and taxonomic classification.</title>
        <authorList>
            <person name="Goeker M."/>
        </authorList>
    </citation>
    <scope>NUCLEOTIDE SEQUENCE [LARGE SCALE GENOMIC DNA]</scope>
    <source>
        <strain evidence="9 10">DSM 101953</strain>
    </source>
</reference>
<dbReference type="Pfam" id="PF07690">
    <property type="entry name" value="MFS_1"/>
    <property type="match status" value="1"/>
</dbReference>
<keyword evidence="5 7" id="KW-1133">Transmembrane helix</keyword>
<dbReference type="EMBL" id="JAGGLV010000044">
    <property type="protein sequence ID" value="MBP2116383.1"/>
    <property type="molecule type" value="Genomic_DNA"/>
</dbReference>
<dbReference type="InterPro" id="IPR011701">
    <property type="entry name" value="MFS"/>
</dbReference>
<dbReference type="PANTHER" id="PTHR43266">
    <property type="entry name" value="MACROLIDE-EFFLUX PROTEIN"/>
    <property type="match status" value="1"/>
</dbReference>
<evidence type="ECO:0000313" key="10">
    <source>
        <dbReference type="Proteomes" id="UP000773462"/>
    </source>
</evidence>
<keyword evidence="6 7" id="KW-0472">Membrane</keyword>
<feature type="transmembrane region" description="Helical" evidence="7">
    <location>
        <begin position="258"/>
        <end position="279"/>
    </location>
</feature>
<evidence type="ECO:0000256" key="4">
    <source>
        <dbReference type="ARBA" id="ARBA00022692"/>
    </source>
</evidence>
<feature type="transmembrane region" description="Helical" evidence="7">
    <location>
        <begin position="291"/>
        <end position="312"/>
    </location>
</feature>
<dbReference type="Gene3D" id="1.20.1250.20">
    <property type="entry name" value="MFS general substrate transporter like domains"/>
    <property type="match status" value="2"/>
</dbReference>
<dbReference type="PROSITE" id="PS50850">
    <property type="entry name" value="MFS"/>
    <property type="match status" value="1"/>
</dbReference>
<feature type="transmembrane region" description="Helical" evidence="7">
    <location>
        <begin position="43"/>
        <end position="64"/>
    </location>
</feature>
<dbReference type="InterPro" id="IPR020846">
    <property type="entry name" value="MFS_dom"/>
</dbReference>
<dbReference type="PANTHER" id="PTHR43266:SF8">
    <property type="entry name" value="MACROLIDE-EFFLUX PROTEIN"/>
    <property type="match status" value="1"/>
</dbReference>
<evidence type="ECO:0000256" key="1">
    <source>
        <dbReference type="ARBA" id="ARBA00004651"/>
    </source>
</evidence>
<feature type="transmembrane region" description="Helical" evidence="7">
    <location>
        <begin position="162"/>
        <end position="184"/>
    </location>
</feature>
<organism evidence="9 10">
    <name type="scientific">Paenibacillus silagei</name>
    <dbReference type="NCBI Taxonomy" id="1670801"/>
    <lineage>
        <taxon>Bacteria</taxon>
        <taxon>Bacillati</taxon>
        <taxon>Bacillota</taxon>
        <taxon>Bacilli</taxon>
        <taxon>Bacillales</taxon>
        <taxon>Paenibacillaceae</taxon>
        <taxon>Paenibacillus</taxon>
    </lineage>
</organism>
<evidence type="ECO:0000256" key="7">
    <source>
        <dbReference type="SAM" id="Phobius"/>
    </source>
</evidence>
<dbReference type="InterPro" id="IPR036259">
    <property type="entry name" value="MFS_trans_sf"/>
</dbReference>
<feature type="transmembrane region" description="Helical" evidence="7">
    <location>
        <begin position="377"/>
        <end position="400"/>
    </location>
</feature>
<keyword evidence="3" id="KW-1003">Cell membrane</keyword>
<protein>
    <submittedName>
        <fullName evidence="9">MFS family permease</fullName>
    </submittedName>
</protein>